<evidence type="ECO:0000313" key="2">
    <source>
        <dbReference type="EMBL" id="QJD80317.1"/>
    </source>
</evidence>
<sequence length="175" mass="19980">MDTFFRLTMRERRLQFLYLLAAISVLTLLTSWIVFRNQNYSSDEADYLSEQIRGKEQMLKKQLANLPLLDSAYRSIVTYRPEVNAIFVEVDIEEHLNEVRRLSAPQADGTRFRAFAQIADFYKMMYVDKKVVWSKQSNIGLFQKQLDDCGVGMFPGAAAPATAAPGVASSTPRLR</sequence>
<gene>
    <name evidence="2" type="ORF">HH216_19220</name>
</gene>
<keyword evidence="1 2" id="KW-0812">Transmembrane</keyword>
<evidence type="ECO:0000313" key="3">
    <source>
        <dbReference type="Proteomes" id="UP000501128"/>
    </source>
</evidence>
<proteinExistence type="predicted"/>
<organism evidence="2 3">
    <name type="scientific">Spirosoma rhododendri</name>
    <dbReference type="NCBI Taxonomy" id="2728024"/>
    <lineage>
        <taxon>Bacteria</taxon>
        <taxon>Pseudomonadati</taxon>
        <taxon>Bacteroidota</taxon>
        <taxon>Cytophagia</taxon>
        <taxon>Cytophagales</taxon>
        <taxon>Cytophagaceae</taxon>
        <taxon>Spirosoma</taxon>
    </lineage>
</organism>
<dbReference type="EMBL" id="CP051677">
    <property type="protein sequence ID" value="QJD80317.1"/>
    <property type="molecule type" value="Genomic_DNA"/>
</dbReference>
<dbReference type="RefSeq" id="WP_169552276.1">
    <property type="nucleotide sequence ID" value="NZ_CP051677.1"/>
</dbReference>
<feature type="transmembrane region" description="Helical" evidence="1">
    <location>
        <begin position="16"/>
        <end position="35"/>
    </location>
</feature>
<dbReference type="InterPro" id="IPR039449">
    <property type="entry name" value="TssO"/>
</dbReference>
<dbReference type="KEGG" id="srho:HH216_19220"/>
<keyword evidence="3" id="KW-1185">Reference proteome</keyword>
<accession>A0A7L5DWF8</accession>
<name>A0A7L5DWF8_9BACT</name>
<keyword evidence="1" id="KW-0472">Membrane</keyword>
<protein>
    <submittedName>
        <fullName evidence="2">Type VI secretion system transmembrane protein TssO</fullName>
    </submittedName>
</protein>
<dbReference type="Pfam" id="PF17561">
    <property type="entry name" value="TssO"/>
    <property type="match status" value="1"/>
</dbReference>
<keyword evidence="1" id="KW-1133">Transmembrane helix</keyword>
<dbReference type="Proteomes" id="UP000501128">
    <property type="component" value="Chromosome"/>
</dbReference>
<dbReference type="AlphaFoldDB" id="A0A7L5DWF8"/>
<evidence type="ECO:0000256" key="1">
    <source>
        <dbReference type="SAM" id="Phobius"/>
    </source>
</evidence>
<reference evidence="2 3" key="1">
    <citation type="submission" date="2020-04" db="EMBL/GenBank/DDBJ databases">
        <title>Genome sequencing of novel species.</title>
        <authorList>
            <person name="Heo J."/>
            <person name="Kim S.-J."/>
            <person name="Kim J.-S."/>
            <person name="Hong S.-B."/>
            <person name="Kwon S.-W."/>
        </authorList>
    </citation>
    <scope>NUCLEOTIDE SEQUENCE [LARGE SCALE GENOMIC DNA]</scope>
    <source>
        <strain evidence="2 3">CJU-R4</strain>
    </source>
</reference>